<feature type="domain" description="YobI-like P-loop NTPase" evidence="2">
    <location>
        <begin position="40"/>
        <end position="406"/>
    </location>
</feature>
<keyword evidence="1" id="KW-0812">Transmembrane</keyword>
<dbReference type="Pfam" id="PF20693">
    <property type="entry name" value="YobI-ATPase"/>
    <property type="match status" value="1"/>
</dbReference>
<name>A0ABQ3LW66_9SPHN</name>
<accession>A0ABQ3LW66</accession>
<evidence type="ECO:0000313" key="4">
    <source>
        <dbReference type="Proteomes" id="UP000652430"/>
    </source>
</evidence>
<dbReference type="InterPro" id="IPR048428">
    <property type="entry name" value="YobI-NTPase"/>
</dbReference>
<gene>
    <name evidence="3" type="primary">yobI</name>
    <name evidence="3" type="ORF">GCM10008023_37930</name>
</gene>
<keyword evidence="4" id="KW-1185">Reference proteome</keyword>
<dbReference type="SUPFAM" id="SSF52540">
    <property type="entry name" value="P-loop containing nucleoside triphosphate hydrolases"/>
    <property type="match status" value="1"/>
</dbReference>
<evidence type="ECO:0000256" key="1">
    <source>
        <dbReference type="SAM" id="Phobius"/>
    </source>
</evidence>
<organism evidence="3 4">
    <name type="scientific">Sphingomonas glacialis</name>
    <dbReference type="NCBI Taxonomy" id="658225"/>
    <lineage>
        <taxon>Bacteria</taxon>
        <taxon>Pseudomonadati</taxon>
        <taxon>Pseudomonadota</taxon>
        <taxon>Alphaproteobacteria</taxon>
        <taxon>Sphingomonadales</taxon>
        <taxon>Sphingomonadaceae</taxon>
        <taxon>Sphingomonas</taxon>
    </lineage>
</organism>
<feature type="transmembrane region" description="Helical" evidence="1">
    <location>
        <begin position="182"/>
        <end position="203"/>
    </location>
</feature>
<dbReference type="Proteomes" id="UP000652430">
    <property type="component" value="Unassembled WGS sequence"/>
</dbReference>
<reference evidence="4" key="1">
    <citation type="journal article" date="2019" name="Int. J. Syst. Evol. Microbiol.">
        <title>The Global Catalogue of Microorganisms (GCM) 10K type strain sequencing project: providing services to taxonomists for standard genome sequencing and annotation.</title>
        <authorList>
            <consortium name="The Broad Institute Genomics Platform"/>
            <consortium name="The Broad Institute Genome Sequencing Center for Infectious Disease"/>
            <person name="Wu L."/>
            <person name="Ma J."/>
        </authorList>
    </citation>
    <scope>NUCLEOTIDE SEQUENCE [LARGE SCALE GENOMIC DNA]</scope>
    <source>
        <strain evidence="4">CGMCC 1.8957</strain>
    </source>
</reference>
<dbReference type="EMBL" id="BNAQ01000008">
    <property type="protein sequence ID" value="GHH25059.1"/>
    <property type="molecule type" value="Genomic_DNA"/>
</dbReference>
<proteinExistence type="predicted"/>
<evidence type="ECO:0000313" key="3">
    <source>
        <dbReference type="EMBL" id="GHH25059.1"/>
    </source>
</evidence>
<dbReference type="RefSeq" id="WP_229839538.1">
    <property type="nucleotide sequence ID" value="NZ_BNAQ01000008.1"/>
</dbReference>
<dbReference type="InterPro" id="IPR027417">
    <property type="entry name" value="P-loop_NTPase"/>
</dbReference>
<evidence type="ECO:0000259" key="2">
    <source>
        <dbReference type="Pfam" id="PF20693"/>
    </source>
</evidence>
<protein>
    <submittedName>
        <fullName evidence="3">Membrane protein YobI</fullName>
    </submittedName>
</protein>
<keyword evidence="1" id="KW-1133">Transmembrane helix</keyword>
<sequence length="1201" mass="134666">MRQLIAEIRTWFSRSTTAADAPSQFVNLAPTDMADEAGVYAKALKAAIKDPKVSNIALTGPYGSGKSSIIQSFLKQNEISALQISLAAFLPEAIKAGADQAIPDRKVSKQEIERSILQQMLYGADANKLPFSRFKRIRSPGRLSALLSLYALIGAASVWHLFQKRVDILDGAYFLPLAKSNWPHFVWFAVGASFVWVLLHQVYKASFGISLKSISLKDIEITPAAIAQESILNRHLDEIIYFFQSTKYDLVIIEDLDRFDDSEIFVTLREINKLINENAGVKRTIRFLYALRDDMFINTDRTKFFEFIIPVIPIINSSNSIDKMLEQGKRLALDDRLDRQFLREVSRYLNDLRLIQNIFNEYAIYAANLETDGGNDLNATKLLAILIYKNVFPKEFEALHRGKGNLARILDRHDEFIVNAEADYKARIERIEGEIDVAERQIPSDLLELRRIYAMAVIERIPGHLSLLTINGQNWIEISSIAKLDIFDQLIKSSNVSLRSQQGHQGQVNLSTLEAEVDPSRTYIQRKEEIERRGAEFRTAAARKLRLLRTKSAGLRGAKFNEIIRLDTDGLDALFNAFDERSDLARFLILEGHLDDTYYQYTSLFHSGRLSPNDNKYLIKIRGFITPEPGFPIDNPKEVIAAMRDEDFRQSYVLNVKIIDCLLSEPLLYASHIAEMFGYLESEFDTIDDFFTSYYAFGTQVPNFVAGMVRSWAGFIPAILVNPKHLPHLAQLMAHLPLATLEALPEKYAKLPEFLAANLAEILALGVGFEPSRLEALGFELESLRSVDGFPGIARSLFEAGLYTLTIDNLDYAVQTVLGESDTQSLHTRHYTTISHIANDPLTARIEREFAGHLKLVLIGLPDNRQESTGTILAILARNDADFDDLVAFLRTQSAVIPILAAVPARFHSPAFQLGRIAPSWENVQAFLSGEAFDSESLTTFLNMDAPQAALSAEPMPDDEGAAPLHRFLVENDGLTEPAYRTYVRALPRGYSQFPDGVDVPKLQILIEEGRVAFSAEALDFLSAHDDLRLAFAIRNIEPFLNEQARLSIDDDFREALLGSPIGDEHKVAIIRSMDLAQLSGLATRARVVGAILERTGADLPGLSAGPARAIILATRPIEVQVRLFSRYQSLLSDDDVREILAELPRPFSEIKRGYGIPLLENTQSNAALAAWLVSRKIISSVGKGWFGEIRINLFRREAEE</sequence>
<feature type="transmembrane region" description="Helical" evidence="1">
    <location>
        <begin position="143"/>
        <end position="162"/>
    </location>
</feature>
<keyword evidence="1" id="KW-0472">Membrane</keyword>
<comment type="caution">
    <text evidence="3">The sequence shown here is derived from an EMBL/GenBank/DDBJ whole genome shotgun (WGS) entry which is preliminary data.</text>
</comment>